<dbReference type="AlphaFoldDB" id="A0A9D4CJ76"/>
<proteinExistence type="predicted"/>
<gene>
    <name evidence="1" type="ORF">DPMN_052176</name>
</gene>
<comment type="caution">
    <text evidence="1">The sequence shown here is derived from an EMBL/GenBank/DDBJ whole genome shotgun (WGS) entry which is preliminary data.</text>
</comment>
<sequence length="80" mass="8874">MLNGSDSTIINRPACGLYSIVEPCQNKAGLCHGPSIDKSFKPTQKGLLKDGPDWSGIGCQELLLYVWQQFPLISHMLREK</sequence>
<evidence type="ECO:0000313" key="2">
    <source>
        <dbReference type="Proteomes" id="UP000828390"/>
    </source>
</evidence>
<reference evidence="1" key="1">
    <citation type="journal article" date="2019" name="bioRxiv">
        <title>The Genome of the Zebra Mussel, Dreissena polymorpha: A Resource for Invasive Species Research.</title>
        <authorList>
            <person name="McCartney M.A."/>
            <person name="Auch B."/>
            <person name="Kono T."/>
            <person name="Mallez S."/>
            <person name="Zhang Y."/>
            <person name="Obille A."/>
            <person name="Becker A."/>
            <person name="Abrahante J.E."/>
            <person name="Garbe J."/>
            <person name="Badalamenti J.P."/>
            <person name="Herman A."/>
            <person name="Mangelson H."/>
            <person name="Liachko I."/>
            <person name="Sullivan S."/>
            <person name="Sone E.D."/>
            <person name="Koren S."/>
            <person name="Silverstein K.A.T."/>
            <person name="Beckman K.B."/>
            <person name="Gohl D.M."/>
        </authorList>
    </citation>
    <scope>NUCLEOTIDE SEQUENCE</scope>
    <source>
        <strain evidence="1">Duluth1</strain>
        <tissue evidence="1">Whole animal</tissue>
    </source>
</reference>
<accession>A0A9D4CJ76</accession>
<dbReference type="EMBL" id="JAIWYP010000012">
    <property type="protein sequence ID" value="KAH3726315.1"/>
    <property type="molecule type" value="Genomic_DNA"/>
</dbReference>
<name>A0A9D4CJ76_DREPO</name>
<protein>
    <submittedName>
        <fullName evidence="1">Uncharacterized protein</fullName>
    </submittedName>
</protein>
<reference evidence="1" key="2">
    <citation type="submission" date="2020-11" db="EMBL/GenBank/DDBJ databases">
        <authorList>
            <person name="McCartney M.A."/>
            <person name="Auch B."/>
            <person name="Kono T."/>
            <person name="Mallez S."/>
            <person name="Becker A."/>
            <person name="Gohl D.M."/>
            <person name="Silverstein K.A.T."/>
            <person name="Koren S."/>
            <person name="Bechman K.B."/>
            <person name="Herman A."/>
            <person name="Abrahante J.E."/>
            <person name="Garbe J."/>
        </authorList>
    </citation>
    <scope>NUCLEOTIDE SEQUENCE</scope>
    <source>
        <strain evidence="1">Duluth1</strain>
        <tissue evidence="1">Whole animal</tissue>
    </source>
</reference>
<dbReference type="Proteomes" id="UP000828390">
    <property type="component" value="Unassembled WGS sequence"/>
</dbReference>
<evidence type="ECO:0000313" key="1">
    <source>
        <dbReference type="EMBL" id="KAH3726315.1"/>
    </source>
</evidence>
<organism evidence="1 2">
    <name type="scientific">Dreissena polymorpha</name>
    <name type="common">Zebra mussel</name>
    <name type="synonym">Mytilus polymorpha</name>
    <dbReference type="NCBI Taxonomy" id="45954"/>
    <lineage>
        <taxon>Eukaryota</taxon>
        <taxon>Metazoa</taxon>
        <taxon>Spiralia</taxon>
        <taxon>Lophotrochozoa</taxon>
        <taxon>Mollusca</taxon>
        <taxon>Bivalvia</taxon>
        <taxon>Autobranchia</taxon>
        <taxon>Heteroconchia</taxon>
        <taxon>Euheterodonta</taxon>
        <taxon>Imparidentia</taxon>
        <taxon>Neoheterodontei</taxon>
        <taxon>Myida</taxon>
        <taxon>Dreissenoidea</taxon>
        <taxon>Dreissenidae</taxon>
        <taxon>Dreissena</taxon>
    </lineage>
</organism>
<keyword evidence="2" id="KW-1185">Reference proteome</keyword>